<gene>
    <name evidence="5" type="ORF">J2Z32_000622</name>
</gene>
<sequence>MLHVLKLVKHLRINKFEKLIKVDKVHLLWRYTGYILLIFLIILSAFLSIALPIFNLPPPTGKYTIGTQTFHFVDSTRAETFTDDPDDKRELMVQVWYPAEAPKANKDYLFMMNDQSFTAITTQFANSLGIPGFTLKYWKYIGANSYSEAQILRTDAPYPVILMSHGLGTMRMLHTSQAENLASHGYIVLAMDHTYSSAATLFPDNKVTSFLTPLSEDHFQEDAMKLGEVWIEDIKYMVQQIKRINSGDVKGAKQFKQLLNLNKVGIMGHSFGGAVAFEAIHLIPELRSGINMDGTLINTNRKNEENKPFLFMVSDFLAISSFELAKNTNIPKDALENLKRERKVIVDTIQKGGYAVNIKGAEHYNYTDLQLFSRLLSYTGMTGKIDGKRSSEIVNELIIRFFDQTLKSQSSQHKSLRDKVSFPLSNITKTYPEIEFISSVGK</sequence>
<reference evidence="5 6" key="1">
    <citation type="submission" date="2021-03" db="EMBL/GenBank/DDBJ databases">
        <title>Genomic Encyclopedia of Type Strains, Phase IV (KMG-IV): sequencing the most valuable type-strain genomes for metagenomic binning, comparative biology and taxonomic classification.</title>
        <authorList>
            <person name="Goeker M."/>
        </authorList>
    </citation>
    <scope>NUCLEOTIDE SEQUENCE [LARGE SCALE GENOMIC DNA]</scope>
    <source>
        <strain evidence="5 6">DSM 14349</strain>
    </source>
</reference>
<organism evidence="5 6">
    <name type="scientific">Paenibacillus turicensis</name>
    <dbReference type="NCBI Taxonomy" id="160487"/>
    <lineage>
        <taxon>Bacteria</taxon>
        <taxon>Bacillati</taxon>
        <taxon>Bacillota</taxon>
        <taxon>Bacilli</taxon>
        <taxon>Bacillales</taxon>
        <taxon>Paenibacillaceae</taxon>
        <taxon>Paenibacillus</taxon>
    </lineage>
</organism>
<dbReference type="RefSeq" id="WP_210087687.1">
    <property type="nucleotide sequence ID" value="NZ_JAGGKG010000002.1"/>
</dbReference>
<keyword evidence="3" id="KW-0443">Lipid metabolism</keyword>
<evidence type="ECO:0000256" key="4">
    <source>
        <dbReference type="SAM" id="Phobius"/>
    </source>
</evidence>
<protein>
    <submittedName>
        <fullName evidence="5">Dienelactone hydrolase</fullName>
    </submittedName>
</protein>
<feature type="transmembrane region" description="Helical" evidence="4">
    <location>
        <begin position="34"/>
        <end position="54"/>
    </location>
</feature>
<dbReference type="EMBL" id="JAGGKG010000002">
    <property type="protein sequence ID" value="MBP1904005.1"/>
    <property type="molecule type" value="Genomic_DNA"/>
</dbReference>
<proteinExistence type="predicted"/>
<dbReference type="Proteomes" id="UP001519272">
    <property type="component" value="Unassembled WGS sequence"/>
</dbReference>
<dbReference type="SUPFAM" id="SSF53474">
    <property type="entry name" value="alpha/beta-Hydrolases"/>
    <property type="match status" value="1"/>
</dbReference>
<keyword evidence="4" id="KW-0472">Membrane</keyword>
<dbReference type="InterPro" id="IPR029058">
    <property type="entry name" value="AB_hydrolase_fold"/>
</dbReference>
<dbReference type="GO" id="GO:0016787">
    <property type="term" value="F:hydrolase activity"/>
    <property type="evidence" value="ECO:0007669"/>
    <property type="project" value="UniProtKB-KW"/>
</dbReference>
<evidence type="ECO:0000256" key="1">
    <source>
        <dbReference type="ARBA" id="ARBA00022801"/>
    </source>
</evidence>
<keyword evidence="2" id="KW-0442">Lipid degradation</keyword>
<evidence type="ECO:0000256" key="3">
    <source>
        <dbReference type="ARBA" id="ARBA00023098"/>
    </source>
</evidence>
<keyword evidence="6" id="KW-1185">Reference proteome</keyword>
<dbReference type="Gene3D" id="3.40.50.1820">
    <property type="entry name" value="alpha/beta hydrolase"/>
    <property type="match status" value="1"/>
</dbReference>
<keyword evidence="4" id="KW-0812">Transmembrane</keyword>
<evidence type="ECO:0000256" key="2">
    <source>
        <dbReference type="ARBA" id="ARBA00022963"/>
    </source>
</evidence>
<keyword evidence="1 5" id="KW-0378">Hydrolase</keyword>
<dbReference type="PANTHER" id="PTHR10272:SF0">
    <property type="entry name" value="PLATELET-ACTIVATING FACTOR ACETYLHYDROLASE"/>
    <property type="match status" value="1"/>
</dbReference>
<dbReference type="PANTHER" id="PTHR10272">
    <property type="entry name" value="PLATELET-ACTIVATING FACTOR ACETYLHYDROLASE"/>
    <property type="match status" value="1"/>
</dbReference>
<evidence type="ECO:0000313" key="6">
    <source>
        <dbReference type="Proteomes" id="UP001519272"/>
    </source>
</evidence>
<dbReference type="Pfam" id="PF03403">
    <property type="entry name" value="PAF-AH_p_II"/>
    <property type="match status" value="1"/>
</dbReference>
<name>A0ABS4FN56_9BACL</name>
<accession>A0ABS4FN56</accession>
<comment type="caution">
    <text evidence="5">The sequence shown here is derived from an EMBL/GenBank/DDBJ whole genome shotgun (WGS) entry which is preliminary data.</text>
</comment>
<evidence type="ECO:0000313" key="5">
    <source>
        <dbReference type="EMBL" id="MBP1904005.1"/>
    </source>
</evidence>
<keyword evidence="4" id="KW-1133">Transmembrane helix</keyword>